<evidence type="ECO:0000259" key="8">
    <source>
        <dbReference type="PROSITE" id="PS50850"/>
    </source>
</evidence>
<evidence type="ECO:0000313" key="10">
    <source>
        <dbReference type="Proteomes" id="UP000199727"/>
    </source>
</evidence>
<feature type="transmembrane region" description="Helical" evidence="7">
    <location>
        <begin position="248"/>
        <end position="273"/>
    </location>
</feature>
<keyword evidence="4 7" id="KW-1133">Transmembrane helix</keyword>
<feature type="transmembrane region" description="Helical" evidence="7">
    <location>
        <begin position="360"/>
        <end position="382"/>
    </location>
</feature>
<feature type="transmembrane region" description="Helical" evidence="7">
    <location>
        <begin position="190"/>
        <end position="210"/>
    </location>
</feature>
<feature type="transmembrane region" description="Helical" evidence="7">
    <location>
        <begin position="317"/>
        <end position="339"/>
    </location>
</feature>
<organism evidence="9 10">
    <name type="scientific">Cryptococcus neoformans Tu259-1</name>
    <dbReference type="NCBI Taxonomy" id="1230072"/>
    <lineage>
        <taxon>Eukaryota</taxon>
        <taxon>Fungi</taxon>
        <taxon>Dikarya</taxon>
        <taxon>Basidiomycota</taxon>
        <taxon>Agaricomycotina</taxon>
        <taxon>Tremellomycetes</taxon>
        <taxon>Tremellales</taxon>
        <taxon>Cryptococcaceae</taxon>
        <taxon>Cryptococcus</taxon>
        <taxon>Cryptococcus neoformans species complex</taxon>
    </lineage>
</organism>
<dbReference type="InterPro" id="IPR036259">
    <property type="entry name" value="MFS_trans_sf"/>
</dbReference>
<reference evidence="9 10" key="1">
    <citation type="submission" date="2017-06" db="EMBL/GenBank/DDBJ databases">
        <title>Global population genomics of the pathogenic fungus Cryptococcus neoformans var. grubii.</title>
        <authorList>
            <person name="Cuomo C."/>
            <person name="Litvintseva A."/>
            <person name="Chen Y."/>
            <person name="Young S."/>
            <person name="Zeng Q."/>
            <person name="Chapman S."/>
            <person name="Gujja S."/>
            <person name="Saif S."/>
            <person name="Birren B."/>
        </authorList>
    </citation>
    <scope>NUCLEOTIDE SEQUENCE [LARGE SCALE GENOMIC DNA]</scope>
    <source>
        <strain evidence="9 10">Tu259-1</strain>
    </source>
</reference>
<feature type="compositionally biased region" description="Basic and acidic residues" evidence="6">
    <location>
        <begin position="46"/>
        <end position="61"/>
    </location>
</feature>
<keyword evidence="5 7" id="KW-0472">Membrane</keyword>
<dbReference type="PANTHER" id="PTHR42718:SF9">
    <property type="entry name" value="MAJOR FACILITATOR SUPERFAMILY MULTIDRUG TRANSPORTER MFSC"/>
    <property type="match status" value="1"/>
</dbReference>
<dbReference type="InterPro" id="IPR020846">
    <property type="entry name" value="MFS_dom"/>
</dbReference>
<evidence type="ECO:0000256" key="5">
    <source>
        <dbReference type="ARBA" id="ARBA00023136"/>
    </source>
</evidence>
<evidence type="ECO:0000256" key="3">
    <source>
        <dbReference type="ARBA" id="ARBA00022692"/>
    </source>
</evidence>
<dbReference type="OrthoDB" id="2130629at2759"/>
<comment type="subcellular location">
    <subcellularLocation>
        <location evidence="1">Membrane</location>
        <topology evidence="1">Multi-pass membrane protein</topology>
    </subcellularLocation>
</comment>
<evidence type="ECO:0000256" key="7">
    <source>
        <dbReference type="SAM" id="Phobius"/>
    </source>
</evidence>
<feature type="transmembrane region" description="Helical" evidence="7">
    <location>
        <begin position="92"/>
        <end position="110"/>
    </location>
</feature>
<sequence length="572" mass="62166">MTGITSEEKYLYLPSSSSTAANTPAATEDRQFVFPPSGLSRATSKISERSTDDKEKEKDELESGQQTPVENYLPTLEYAPPQKVVLSKSKRILLGTVMMSTTFVASATLSSSLLCIPNSARDLGITELQAQWISSAYSLANGCGLLVSGRLADLYGRKWLYLLGMAAFLILNVISGVVRNYIGICVLRAFAGLAISVALPAAFGIIGVTFDSEPGRTIAFAALALGYPVGSGPGMIIAGVISSISARAWQYVFFILAGLSLFPVVGGVFSIPPEPSKKDNGNRQVDWMGAFLITSGLSLFSFALTQSGLVEKGWRTPYIPVVLVISILMIVLYGFWEHFVEKKTSIPPLSRLAIFSRRQWKVTAILIVSFFAYVPIAGWMYLTTIWFQNYKQESALMNAVHILPAPIVGVIACVLVPLLAPKIRAPYLLMFGGFSTAAANWLLAIRPEGEIYWAHEFLSCVFNPFGADFTVGIGSVLISNLVSEDEQSLAGALFQTALQIASTVGVCICSLMQTEVTAQSGSLLTGLRDTFWMSAAFSWTGKYFSSWNSESHCVCDNSCYYCVHHPQEGWAR</sequence>
<name>A0A854QK69_CRYNE</name>
<feature type="region of interest" description="Disordered" evidence="6">
    <location>
        <begin position="1"/>
        <end position="72"/>
    </location>
</feature>
<dbReference type="PROSITE" id="PS00216">
    <property type="entry name" value="SUGAR_TRANSPORT_1"/>
    <property type="match status" value="1"/>
</dbReference>
<evidence type="ECO:0000256" key="2">
    <source>
        <dbReference type="ARBA" id="ARBA00022448"/>
    </source>
</evidence>
<gene>
    <name evidence="9" type="ORF">C361_00922</name>
</gene>
<dbReference type="InterPro" id="IPR005829">
    <property type="entry name" value="Sugar_transporter_CS"/>
</dbReference>
<dbReference type="Pfam" id="PF07690">
    <property type="entry name" value="MFS_1"/>
    <property type="match status" value="1"/>
</dbReference>
<keyword evidence="2" id="KW-0813">Transport</keyword>
<feature type="transmembrane region" description="Helical" evidence="7">
    <location>
        <begin position="217"/>
        <end position="242"/>
    </location>
</feature>
<comment type="caution">
    <text evidence="9">The sequence shown here is derived from an EMBL/GenBank/DDBJ whole genome shotgun (WGS) entry which is preliminary data.</text>
</comment>
<dbReference type="GO" id="GO:0016020">
    <property type="term" value="C:membrane"/>
    <property type="evidence" value="ECO:0007669"/>
    <property type="project" value="UniProtKB-SubCell"/>
</dbReference>
<feature type="transmembrane region" description="Helical" evidence="7">
    <location>
        <begin position="285"/>
        <end position="305"/>
    </location>
</feature>
<feature type="compositionally biased region" description="Basic and acidic residues" evidence="6">
    <location>
        <begin position="1"/>
        <end position="10"/>
    </location>
</feature>
<dbReference type="GO" id="GO:0022857">
    <property type="term" value="F:transmembrane transporter activity"/>
    <property type="evidence" value="ECO:0007669"/>
    <property type="project" value="InterPro"/>
</dbReference>
<feature type="compositionally biased region" description="Low complexity" evidence="6">
    <location>
        <begin position="14"/>
        <end position="26"/>
    </location>
</feature>
<evidence type="ECO:0000256" key="4">
    <source>
        <dbReference type="ARBA" id="ARBA00022989"/>
    </source>
</evidence>
<evidence type="ECO:0000256" key="1">
    <source>
        <dbReference type="ARBA" id="ARBA00004141"/>
    </source>
</evidence>
<keyword evidence="3 7" id="KW-0812">Transmembrane</keyword>
<dbReference type="Gene3D" id="1.20.1250.20">
    <property type="entry name" value="MFS general substrate transporter like domains"/>
    <property type="match status" value="2"/>
</dbReference>
<protein>
    <submittedName>
        <fullName evidence="9">Efflux protein</fullName>
    </submittedName>
</protein>
<accession>A0A854QK69</accession>
<dbReference type="InterPro" id="IPR011701">
    <property type="entry name" value="MFS"/>
</dbReference>
<dbReference type="AlphaFoldDB" id="A0A854QK69"/>
<feature type="transmembrane region" description="Helical" evidence="7">
    <location>
        <begin position="159"/>
        <end position="178"/>
    </location>
</feature>
<evidence type="ECO:0000256" key="6">
    <source>
        <dbReference type="SAM" id="MobiDB-lite"/>
    </source>
</evidence>
<dbReference type="PANTHER" id="PTHR42718">
    <property type="entry name" value="MAJOR FACILITATOR SUPERFAMILY MULTIDRUG TRANSPORTER MFSC"/>
    <property type="match status" value="1"/>
</dbReference>
<feature type="transmembrane region" description="Helical" evidence="7">
    <location>
        <begin position="402"/>
        <end position="420"/>
    </location>
</feature>
<feature type="domain" description="Major facilitator superfamily (MFS) profile" evidence="8">
    <location>
        <begin position="94"/>
        <end position="553"/>
    </location>
</feature>
<dbReference type="Proteomes" id="UP000199727">
    <property type="component" value="Unassembled WGS sequence"/>
</dbReference>
<dbReference type="SUPFAM" id="SSF103473">
    <property type="entry name" value="MFS general substrate transporter"/>
    <property type="match status" value="2"/>
</dbReference>
<dbReference type="PROSITE" id="PS50850">
    <property type="entry name" value="MFS"/>
    <property type="match status" value="1"/>
</dbReference>
<evidence type="ECO:0000313" key="9">
    <source>
        <dbReference type="EMBL" id="OXG28365.1"/>
    </source>
</evidence>
<dbReference type="EMBL" id="AMKT01000015">
    <property type="protein sequence ID" value="OXG28365.1"/>
    <property type="molecule type" value="Genomic_DNA"/>
</dbReference>
<proteinExistence type="predicted"/>